<comment type="similarity">
    <text evidence="1">Belongs to the 'phage' integrase family.</text>
</comment>
<sequence length="130" mass="14611">MARTTKSLTDKQISNAKPQDKEYTLFDGNGLRLRVKPNGTKTWLFNYTRPHNAKRANMTFGSYPSLSLTNARKKALGAIETLQAGIDPQVKLKNQQTIEQQRLLSTLDEVTNSWLTVKSAAISEKTLMNL</sequence>
<keyword evidence="4" id="KW-0238">DNA-binding</keyword>
<dbReference type="Proteomes" id="UP001140979">
    <property type="component" value="Unassembled WGS sequence"/>
</dbReference>
<dbReference type="AlphaFoldDB" id="A0A9X4IQG4"/>
<protein>
    <submittedName>
        <fullName evidence="4">Integrase arm-type DNA-binding domain-containing protein</fullName>
    </submittedName>
</protein>
<evidence type="ECO:0000256" key="2">
    <source>
        <dbReference type="ARBA" id="ARBA00022908"/>
    </source>
</evidence>
<proteinExistence type="inferred from homology"/>
<dbReference type="InterPro" id="IPR050808">
    <property type="entry name" value="Phage_Integrase"/>
</dbReference>
<evidence type="ECO:0000259" key="3">
    <source>
        <dbReference type="Pfam" id="PF13356"/>
    </source>
</evidence>
<dbReference type="GO" id="GO:0015074">
    <property type="term" value="P:DNA integration"/>
    <property type="evidence" value="ECO:0007669"/>
    <property type="project" value="UniProtKB-KW"/>
</dbReference>
<dbReference type="InterPro" id="IPR038488">
    <property type="entry name" value="Integrase_DNA-bd_sf"/>
</dbReference>
<feature type="domain" description="Integrase DNA-binding" evidence="3">
    <location>
        <begin position="8"/>
        <end position="93"/>
    </location>
</feature>
<dbReference type="PANTHER" id="PTHR30629">
    <property type="entry name" value="PROPHAGE INTEGRASE"/>
    <property type="match status" value="1"/>
</dbReference>
<dbReference type="PANTHER" id="PTHR30629:SF6">
    <property type="entry name" value="PROPHAGE INTEGRASE INTA-RELATED"/>
    <property type="match status" value="1"/>
</dbReference>
<reference evidence="4" key="1">
    <citation type="submission" date="2022-02" db="EMBL/GenBank/DDBJ databases">
        <title>Emergence and expansion in Europe of a Vibrio aestuarianus clonal complex pathogenic for oysters.</title>
        <authorList>
            <person name="Mesnil A."/>
            <person name="Travers M.-A."/>
        </authorList>
    </citation>
    <scope>NUCLEOTIDE SEQUENCE</scope>
    <source>
        <strain evidence="4">19_064_11T1</strain>
    </source>
</reference>
<dbReference type="EMBL" id="JAKNBA010000022">
    <property type="protein sequence ID" value="MDE1243027.1"/>
    <property type="molecule type" value="Genomic_DNA"/>
</dbReference>
<dbReference type="Gene3D" id="3.30.160.390">
    <property type="entry name" value="Integrase, DNA-binding domain"/>
    <property type="match status" value="1"/>
</dbReference>
<evidence type="ECO:0000313" key="5">
    <source>
        <dbReference type="Proteomes" id="UP001140979"/>
    </source>
</evidence>
<dbReference type="InterPro" id="IPR025166">
    <property type="entry name" value="Integrase_DNA_bind_dom"/>
</dbReference>
<dbReference type="Pfam" id="PF13356">
    <property type="entry name" value="Arm-DNA-bind_3"/>
    <property type="match status" value="1"/>
</dbReference>
<evidence type="ECO:0000256" key="1">
    <source>
        <dbReference type="ARBA" id="ARBA00008857"/>
    </source>
</evidence>
<gene>
    <name evidence="4" type="ORF">L9W94_12895</name>
</gene>
<organism evidence="4 5">
    <name type="scientific">Vibrio aestuarianus</name>
    <dbReference type="NCBI Taxonomy" id="28171"/>
    <lineage>
        <taxon>Bacteria</taxon>
        <taxon>Pseudomonadati</taxon>
        <taxon>Pseudomonadota</taxon>
        <taxon>Gammaproteobacteria</taxon>
        <taxon>Vibrionales</taxon>
        <taxon>Vibrionaceae</taxon>
        <taxon>Vibrio</taxon>
    </lineage>
</organism>
<dbReference type="GO" id="GO:0003677">
    <property type="term" value="F:DNA binding"/>
    <property type="evidence" value="ECO:0007669"/>
    <property type="project" value="UniProtKB-KW"/>
</dbReference>
<comment type="caution">
    <text evidence="4">The sequence shown here is derived from an EMBL/GenBank/DDBJ whole genome shotgun (WGS) entry which is preliminary data.</text>
</comment>
<name>A0A9X4IQG4_9VIBR</name>
<keyword evidence="2" id="KW-0229">DNA integration</keyword>
<dbReference type="RefSeq" id="WP_274683452.1">
    <property type="nucleotide sequence ID" value="NZ_JAKNBA010000022.1"/>
</dbReference>
<evidence type="ECO:0000313" key="4">
    <source>
        <dbReference type="EMBL" id="MDE1243027.1"/>
    </source>
</evidence>
<accession>A0A9X4IQG4</accession>